<accession>A0A6S7GAU7</accession>
<dbReference type="InterPro" id="IPR052068">
    <property type="entry name" value="GW182_domain"/>
</dbReference>
<dbReference type="PANTHER" id="PTHR13020">
    <property type="entry name" value="TRINUCLEOTIDE REPEAT-CONTAINING GENE 6"/>
    <property type="match status" value="1"/>
</dbReference>
<dbReference type="GO" id="GO:0035195">
    <property type="term" value="P:miRNA-mediated post-transcriptional gene silencing"/>
    <property type="evidence" value="ECO:0007669"/>
    <property type="project" value="TreeGrafter"/>
</dbReference>
<dbReference type="InterPro" id="IPR000504">
    <property type="entry name" value="RRM_dom"/>
</dbReference>
<dbReference type="GO" id="GO:0000932">
    <property type="term" value="C:P-body"/>
    <property type="evidence" value="ECO:0007669"/>
    <property type="project" value="TreeGrafter"/>
</dbReference>
<dbReference type="Gene3D" id="3.30.70.330">
    <property type="match status" value="1"/>
</dbReference>
<feature type="compositionally biased region" description="Polar residues" evidence="1">
    <location>
        <begin position="233"/>
        <end position="243"/>
    </location>
</feature>
<dbReference type="SUPFAM" id="SSF54928">
    <property type="entry name" value="RNA-binding domain, RBD"/>
    <property type="match status" value="1"/>
</dbReference>
<dbReference type="SMART" id="SM00360">
    <property type="entry name" value="RRM"/>
    <property type="match status" value="1"/>
</dbReference>
<dbReference type="GO" id="GO:0005654">
    <property type="term" value="C:nucleoplasm"/>
    <property type="evidence" value="ECO:0007669"/>
    <property type="project" value="TreeGrafter"/>
</dbReference>
<feature type="compositionally biased region" description="Polar residues" evidence="1">
    <location>
        <begin position="160"/>
        <end position="189"/>
    </location>
</feature>
<feature type="region of interest" description="Disordered" evidence="1">
    <location>
        <begin position="1"/>
        <end position="39"/>
    </location>
</feature>
<dbReference type="InterPro" id="IPR035979">
    <property type="entry name" value="RBD_domain_sf"/>
</dbReference>
<evidence type="ECO:0000313" key="3">
    <source>
        <dbReference type="Proteomes" id="UP001152795"/>
    </source>
</evidence>
<name>A0A6S7GAU7_PARCT</name>
<protein>
    <submittedName>
        <fullName evidence="2">Trinucleotide repeat-containing gene 6A isoform X1</fullName>
    </submittedName>
</protein>
<feature type="region of interest" description="Disordered" evidence="1">
    <location>
        <begin position="217"/>
        <end position="243"/>
    </location>
</feature>
<evidence type="ECO:0000313" key="2">
    <source>
        <dbReference type="EMBL" id="CAB3988123.1"/>
    </source>
</evidence>
<dbReference type="Proteomes" id="UP001152795">
    <property type="component" value="Unassembled WGS sequence"/>
</dbReference>
<dbReference type="Pfam" id="PF00076">
    <property type="entry name" value="RRM_1"/>
    <property type="match status" value="1"/>
</dbReference>
<dbReference type="GO" id="GO:0060213">
    <property type="term" value="P:positive regulation of nuclear-transcribed mRNA poly(A) tail shortening"/>
    <property type="evidence" value="ECO:0007669"/>
    <property type="project" value="TreeGrafter"/>
</dbReference>
<dbReference type="GO" id="GO:0003723">
    <property type="term" value="F:RNA binding"/>
    <property type="evidence" value="ECO:0007669"/>
    <property type="project" value="UniProtKB-UniRule"/>
</dbReference>
<keyword evidence="3" id="KW-1185">Reference proteome</keyword>
<dbReference type="EMBL" id="CACRXK020001284">
    <property type="protein sequence ID" value="CAB3988123.1"/>
    <property type="molecule type" value="Genomic_DNA"/>
</dbReference>
<gene>
    <name evidence="2" type="ORF">PACLA_8A071445</name>
</gene>
<proteinExistence type="predicted"/>
<feature type="region of interest" description="Disordered" evidence="1">
    <location>
        <begin position="160"/>
        <end position="193"/>
    </location>
</feature>
<dbReference type="PROSITE" id="PS50102">
    <property type="entry name" value="RRM"/>
    <property type="match status" value="1"/>
</dbReference>
<evidence type="ECO:0000256" key="1">
    <source>
        <dbReference type="SAM" id="MobiDB-lite"/>
    </source>
</evidence>
<dbReference type="InterPro" id="IPR012677">
    <property type="entry name" value="Nucleotide-bd_a/b_plait_sf"/>
</dbReference>
<dbReference type="PANTHER" id="PTHR13020:SF25">
    <property type="entry name" value="PROTEIN GAWKY"/>
    <property type="match status" value="1"/>
</dbReference>
<comment type="caution">
    <text evidence="2">The sequence shown here is derived from an EMBL/GenBank/DDBJ whole genome shotgun (WGS) entry which is preliminary data.</text>
</comment>
<sequence length="260" mass="27921">MTSGSHFGIRAPGFQPWPTERRDAGWPGTSGQPLDTLPSVPRANELRNLAMLGDSNGNGAGMRVKPEMSGQQSLYHALSTWLVIRNINPRVDSTALRSLCQQHGPLLTFQLNLRYGNSLIRYGNKDEAAKAHASLNGLVLAGSRLTADFATDSDIGSFFEQNSDWSAPQPTTWANAPTSLPKTEQSTPWPGSKPLFPPANFSSELWSYNQAGGLASGVWSTPPTSRRDGEHSTAVTENGITSPSMVTFLPPGLLNSGEST</sequence>
<dbReference type="AlphaFoldDB" id="A0A6S7GAU7"/>
<dbReference type="OrthoDB" id="5983191at2759"/>
<organism evidence="2 3">
    <name type="scientific">Paramuricea clavata</name>
    <name type="common">Red gorgonian</name>
    <name type="synonym">Violescent sea-whip</name>
    <dbReference type="NCBI Taxonomy" id="317549"/>
    <lineage>
        <taxon>Eukaryota</taxon>
        <taxon>Metazoa</taxon>
        <taxon>Cnidaria</taxon>
        <taxon>Anthozoa</taxon>
        <taxon>Octocorallia</taxon>
        <taxon>Malacalcyonacea</taxon>
        <taxon>Plexauridae</taxon>
        <taxon>Paramuricea</taxon>
    </lineage>
</organism>
<reference evidence="2" key="1">
    <citation type="submission" date="2020-04" db="EMBL/GenBank/DDBJ databases">
        <authorList>
            <person name="Alioto T."/>
            <person name="Alioto T."/>
            <person name="Gomez Garrido J."/>
        </authorList>
    </citation>
    <scope>NUCLEOTIDE SEQUENCE</scope>
    <source>
        <strain evidence="2">A484AB</strain>
    </source>
</reference>